<dbReference type="PANTHER" id="PTHR13812:SF19">
    <property type="entry name" value="KETIMINE REDUCTASE MU-CRYSTALLIN"/>
    <property type="match status" value="1"/>
</dbReference>
<dbReference type="SUPFAM" id="SSF51735">
    <property type="entry name" value="NAD(P)-binding Rossmann-fold domains"/>
    <property type="match status" value="1"/>
</dbReference>
<comment type="caution">
    <text evidence="1">The sequence shown here is derived from an EMBL/GenBank/DDBJ whole genome shotgun (WGS) entry which is preliminary data.</text>
</comment>
<accession>A0A9X1NDQ5</accession>
<dbReference type="GO" id="GO:0005737">
    <property type="term" value="C:cytoplasm"/>
    <property type="evidence" value="ECO:0007669"/>
    <property type="project" value="TreeGrafter"/>
</dbReference>
<evidence type="ECO:0008006" key="3">
    <source>
        <dbReference type="Google" id="ProtNLM"/>
    </source>
</evidence>
<dbReference type="RefSeq" id="WP_231441562.1">
    <property type="nucleotide sequence ID" value="NZ_JAJOMB010000006.1"/>
</dbReference>
<dbReference type="InterPro" id="IPR003462">
    <property type="entry name" value="ODC_Mu_crystall"/>
</dbReference>
<dbReference type="Proteomes" id="UP001138997">
    <property type="component" value="Unassembled WGS sequence"/>
</dbReference>
<dbReference type="AlphaFoldDB" id="A0A9X1NDQ5"/>
<dbReference type="Gene3D" id="3.30.1780.10">
    <property type="entry name" value="ornithine cyclodeaminase, domain 1"/>
    <property type="match status" value="1"/>
</dbReference>
<dbReference type="PANTHER" id="PTHR13812">
    <property type="entry name" value="KETIMINE REDUCTASE MU-CRYSTALLIN"/>
    <property type="match status" value="1"/>
</dbReference>
<organism evidence="1 2">
    <name type="scientific">Kineosporia babensis</name>
    <dbReference type="NCBI Taxonomy" id="499548"/>
    <lineage>
        <taxon>Bacteria</taxon>
        <taxon>Bacillati</taxon>
        <taxon>Actinomycetota</taxon>
        <taxon>Actinomycetes</taxon>
        <taxon>Kineosporiales</taxon>
        <taxon>Kineosporiaceae</taxon>
        <taxon>Kineosporia</taxon>
    </lineage>
</organism>
<evidence type="ECO:0000313" key="1">
    <source>
        <dbReference type="EMBL" id="MCD5311895.1"/>
    </source>
</evidence>
<dbReference type="PIRSF" id="PIRSF001439">
    <property type="entry name" value="CryM"/>
    <property type="match status" value="1"/>
</dbReference>
<name>A0A9X1NDQ5_9ACTN</name>
<reference evidence="1" key="1">
    <citation type="submission" date="2021-11" db="EMBL/GenBank/DDBJ databases">
        <title>Streptomyces corallinus and Kineosporia corallina sp. nov., two new coral-derived marine actinobacteria.</title>
        <authorList>
            <person name="Buangrab K."/>
            <person name="Sutthacheep M."/>
            <person name="Yeemin T."/>
            <person name="Harunari E."/>
            <person name="Igarashi Y."/>
            <person name="Sripreechasak P."/>
            <person name="Kanchanasin P."/>
            <person name="Tanasupawat S."/>
            <person name="Phongsopitanun W."/>
        </authorList>
    </citation>
    <scope>NUCLEOTIDE SEQUENCE</scope>
    <source>
        <strain evidence="1">JCM 31032</strain>
    </source>
</reference>
<evidence type="ECO:0000313" key="2">
    <source>
        <dbReference type="Proteomes" id="UP001138997"/>
    </source>
</evidence>
<dbReference type="InterPro" id="IPR036291">
    <property type="entry name" value="NAD(P)-bd_dom_sf"/>
</dbReference>
<dbReference type="Pfam" id="PF02423">
    <property type="entry name" value="OCD_Mu_crystall"/>
    <property type="match status" value="1"/>
</dbReference>
<dbReference type="EMBL" id="JAJOMB010000006">
    <property type="protein sequence ID" value="MCD5311895.1"/>
    <property type="molecule type" value="Genomic_DNA"/>
</dbReference>
<gene>
    <name evidence="1" type="ORF">LR394_13375</name>
</gene>
<dbReference type="Gene3D" id="3.40.50.720">
    <property type="entry name" value="NAD(P)-binding Rossmann-like Domain"/>
    <property type="match status" value="1"/>
</dbReference>
<proteinExistence type="predicted"/>
<sequence length="322" mass="33376">MITTVGHPEPHRSSVPHLSAAEVFAACGYREAVDALRTAMSTPTNALADPARQFVPVENGVMLLMPASRGSALGVKVLTVADPGLDQAPARIQGLYLMFDGTTMSPSAILDGPAITTLRTPAVSVAAVLDALPQRPLRVAVYGHGPQAVGHAECLAAVRDVASVRYLVRRPVTVAALGDADVAAIGLDEAEKAVREADVVVCATTASEPLFPADWIKDDAVVIAVGSHDPDGRELEADLLGRAHVIVESRETALREAGDVIMAIAEQALTADDLIPMADVVTGRARPSGKPVVFKSVGMAWQDLVVAGAVLRGASAEPAGQS</sequence>
<dbReference type="InterPro" id="IPR023401">
    <property type="entry name" value="ODC_N"/>
</dbReference>
<keyword evidence="2" id="KW-1185">Reference proteome</keyword>
<protein>
    <recommendedName>
        <fullName evidence="3">Ornithine cyclodeaminase</fullName>
    </recommendedName>
</protein>